<comment type="caution">
    <text evidence="1">The sequence shown here is derived from an EMBL/GenBank/DDBJ whole genome shotgun (WGS) entry which is preliminary data.</text>
</comment>
<keyword evidence="2" id="KW-1185">Reference proteome</keyword>
<evidence type="ECO:0008006" key="3">
    <source>
        <dbReference type="Google" id="ProtNLM"/>
    </source>
</evidence>
<gene>
    <name evidence="1" type="ORF">GCM10022207_53140</name>
</gene>
<proteinExistence type="predicted"/>
<dbReference type="Proteomes" id="UP001501563">
    <property type="component" value="Unassembled WGS sequence"/>
</dbReference>
<sequence length="57" mass="6253">MPERMSGPPIGRHAGRDPVAIDDDATLHAIGYPRKLTGRFRAVDNFAMSFTVINILS</sequence>
<accession>A0ABP7KJF2</accession>
<dbReference type="EMBL" id="BAAAZA010000016">
    <property type="protein sequence ID" value="GAA3879827.1"/>
    <property type="molecule type" value="Genomic_DNA"/>
</dbReference>
<evidence type="ECO:0000313" key="2">
    <source>
        <dbReference type="Proteomes" id="UP001501563"/>
    </source>
</evidence>
<evidence type="ECO:0000313" key="1">
    <source>
        <dbReference type="EMBL" id="GAA3879827.1"/>
    </source>
</evidence>
<reference evidence="2" key="1">
    <citation type="journal article" date="2019" name="Int. J. Syst. Evol. Microbiol.">
        <title>The Global Catalogue of Microorganisms (GCM) 10K type strain sequencing project: providing services to taxonomists for standard genome sequencing and annotation.</title>
        <authorList>
            <consortium name="The Broad Institute Genomics Platform"/>
            <consortium name="The Broad Institute Genome Sequencing Center for Infectious Disease"/>
            <person name="Wu L."/>
            <person name="Ma J."/>
        </authorList>
    </citation>
    <scope>NUCLEOTIDE SEQUENCE [LARGE SCALE GENOMIC DNA]</scope>
    <source>
        <strain evidence="2">JCM 16578</strain>
    </source>
</reference>
<name>A0ABP7KJF2_9ACTN</name>
<protein>
    <recommendedName>
        <fullName evidence="3">Transposase</fullName>
    </recommendedName>
</protein>
<organism evidence="1 2">
    <name type="scientific">Streptomyces lannensis</name>
    <dbReference type="NCBI Taxonomy" id="766498"/>
    <lineage>
        <taxon>Bacteria</taxon>
        <taxon>Bacillati</taxon>
        <taxon>Actinomycetota</taxon>
        <taxon>Actinomycetes</taxon>
        <taxon>Kitasatosporales</taxon>
        <taxon>Streptomycetaceae</taxon>
        <taxon>Streptomyces</taxon>
    </lineage>
</organism>